<feature type="signal peptide" evidence="1">
    <location>
        <begin position="1"/>
        <end position="24"/>
    </location>
</feature>
<dbReference type="Gene3D" id="3.30.110.170">
    <property type="entry name" value="Protein of unknown function (DUF541), domain 1"/>
    <property type="match status" value="1"/>
</dbReference>
<dbReference type="PANTHER" id="PTHR34387:SF1">
    <property type="entry name" value="PERIPLASMIC IMMUNOGENIC PROTEIN"/>
    <property type="match status" value="1"/>
</dbReference>
<proteinExistence type="predicted"/>
<dbReference type="Proteomes" id="UP000192911">
    <property type="component" value="Unassembled WGS sequence"/>
</dbReference>
<dbReference type="InterPro" id="IPR007497">
    <property type="entry name" value="SIMPL/DUF541"/>
</dbReference>
<gene>
    <name evidence="2" type="ORF">SAMN06295900_11912</name>
</gene>
<dbReference type="AlphaFoldDB" id="A0A1X7GY08"/>
<protein>
    <submittedName>
        <fullName evidence="2">Predicted secreted protein</fullName>
    </submittedName>
</protein>
<dbReference type="STRING" id="28094.SAMN06295900_11912"/>
<accession>A0A1X7GY08</accession>
<reference evidence="3" key="1">
    <citation type="submission" date="2017-04" db="EMBL/GenBank/DDBJ databases">
        <authorList>
            <person name="Varghese N."/>
            <person name="Submissions S."/>
        </authorList>
    </citation>
    <scope>NUCLEOTIDE SEQUENCE [LARGE SCALE GENOMIC DNA]</scope>
    <source>
        <strain evidence="3">Ballard 720</strain>
    </source>
</reference>
<dbReference type="Gene3D" id="3.30.70.2970">
    <property type="entry name" value="Protein of unknown function (DUF541), domain 2"/>
    <property type="match status" value="1"/>
</dbReference>
<evidence type="ECO:0000313" key="3">
    <source>
        <dbReference type="Proteomes" id="UP000192911"/>
    </source>
</evidence>
<dbReference type="Pfam" id="PF04402">
    <property type="entry name" value="SIMPL"/>
    <property type="match status" value="1"/>
</dbReference>
<dbReference type="EMBL" id="FXAH01000019">
    <property type="protein sequence ID" value="SMF76191.1"/>
    <property type="molecule type" value="Genomic_DNA"/>
</dbReference>
<evidence type="ECO:0000313" key="2">
    <source>
        <dbReference type="EMBL" id="SMF76191.1"/>
    </source>
</evidence>
<name>A0A1X7GY08_TRICW</name>
<evidence type="ECO:0000256" key="1">
    <source>
        <dbReference type="SAM" id="SignalP"/>
    </source>
</evidence>
<dbReference type="RefSeq" id="WP_085230270.1">
    <property type="nucleotide sequence ID" value="NZ_BSQD01000017.1"/>
</dbReference>
<sequence length="237" mass="24641">MRKTTAAVFTLATAAALASMSAFAEPAVSSETAPSGVLSLSAQASDDVATDVVDITLFYEQQAKDAASLTDALNQRTAAALKAAKSASDVSAHTGTFSIYPSTDRDGRISGWRGRTEVVLESRNFAAASQLAAQLNATMQVANVSFSLSPEAQRNAAEKLTGEAIASFRKQAESAARAFGYTGYVVRSVNVGRETPPRPLYAMRAMATESAPAAPLPIEGGKTRVAVSVSGAVQMTR</sequence>
<dbReference type="GO" id="GO:0006974">
    <property type="term" value="P:DNA damage response"/>
    <property type="evidence" value="ECO:0007669"/>
    <property type="project" value="TreeGrafter"/>
</dbReference>
<dbReference type="OrthoDB" id="7062395at2"/>
<feature type="chain" id="PRO_5013072737" evidence="1">
    <location>
        <begin position="25"/>
        <end position="237"/>
    </location>
</feature>
<keyword evidence="1" id="KW-0732">Signal</keyword>
<dbReference type="PANTHER" id="PTHR34387">
    <property type="entry name" value="SLR1258 PROTEIN"/>
    <property type="match status" value="1"/>
</dbReference>
<dbReference type="InterPro" id="IPR052022">
    <property type="entry name" value="26kDa_periplasmic_antigen"/>
</dbReference>
<dbReference type="GeneID" id="95550989"/>
<organism evidence="2 3">
    <name type="scientific">Trinickia caryophylli</name>
    <name type="common">Paraburkholderia caryophylli</name>
    <dbReference type="NCBI Taxonomy" id="28094"/>
    <lineage>
        <taxon>Bacteria</taxon>
        <taxon>Pseudomonadati</taxon>
        <taxon>Pseudomonadota</taxon>
        <taxon>Betaproteobacteria</taxon>
        <taxon>Burkholderiales</taxon>
        <taxon>Burkholderiaceae</taxon>
        <taxon>Trinickia</taxon>
    </lineage>
</organism>
<keyword evidence="3" id="KW-1185">Reference proteome</keyword>